<name>A0ABV1E2M8_9FIRM</name>
<accession>A0ABV1E2M8</accession>
<reference evidence="1 2" key="1">
    <citation type="submission" date="2024-03" db="EMBL/GenBank/DDBJ databases">
        <title>Human intestinal bacterial collection.</title>
        <authorList>
            <person name="Pauvert C."/>
            <person name="Hitch T.C.A."/>
            <person name="Clavel T."/>
        </authorList>
    </citation>
    <scope>NUCLEOTIDE SEQUENCE [LARGE SCALE GENOMIC DNA]</scope>
    <source>
        <strain evidence="1 2">CLA-JM-H44</strain>
    </source>
</reference>
<dbReference type="Gene3D" id="3.40.50.450">
    <property type="match status" value="1"/>
</dbReference>
<comment type="caution">
    <text evidence="1">The sequence shown here is derived from an EMBL/GenBank/DDBJ whole genome shotgun (WGS) entry which is preliminary data.</text>
</comment>
<dbReference type="PANTHER" id="PTHR38440:SF1">
    <property type="entry name" value="UPF0398 PROTEIN SPR0331"/>
    <property type="match status" value="1"/>
</dbReference>
<evidence type="ECO:0000313" key="2">
    <source>
        <dbReference type="Proteomes" id="UP001489509"/>
    </source>
</evidence>
<dbReference type="InterPro" id="IPR010697">
    <property type="entry name" value="YspA"/>
</dbReference>
<keyword evidence="2" id="KW-1185">Reference proteome</keyword>
<organism evidence="1 2">
    <name type="scientific">Solibaculum intestinale</name>
    <dbReference type="NCBI Taxonomy" id="3133165"/>
    <lineage>
        <taxon>Bacteria</taxon>
        <taxon>Bacillati</taxon>
        <taxon>Bacillota</taxon>
        <taxon>Clostridia</taxon>
        <taxon>Eubacteriales</taxon>
        <taxon>Oscillospiraceae</taxon>
        <taxon>Solibaculum</taxon>
    </lineage>
</organism>
<evidence type="ECO:0000313" key="1">
    <source>
        <dbReference type="EMBL" id="MEQ2441562.1"/>
    </source>
</evidence>
<dbReference type="Pfam" id="PF06908">
    <property type="entry name" value="YpsA"/>
    <property type="match status" value="1"/>
</dbReference>
<dbReference type="Proteomes" id="UP001489509">
    <property type="component" value="Unassembled WGS sequence"/>
</dbReference>
<sequence>MIPRDKICCFTGHRDIPARLLPDLKRRLADAIELLIGQGVCCFAAGGARGFDALAAREVLKKRERYPHIKLILVLPFEGQEASWREEDRQEFWAIRRKADKVAVLASGYEPGCYFARNRRLVEESGICVSYLTRERSGTGMTVRYAKGQGLRVLNLAER</sequence>
<dbReference type="SUPFAM" id="SSF102405">
    <property type="entry name" value="MCP/YpsA-like"/>
    <property type="match status" value="1"/>
</dbReference>
<dbReference type="EMBL" id="JBBMFD010000029">
    <property type="protein sequence ID" value="MEQ2441562.1"/>
    <property type="molecule type" value="Genomic_DNA"/>
</dbReference>
<dbReference type="PANTHER" id="PTHR38440">
    <property type="entry name" value="UPF0398 PROTEIN YPSA"/>
    <property type="match status" value="1"/>
</dbReference>
<proteinExistence type="predicted"/>
<dbReference type="RefSeq" id="WP_349220722.1">
    <property type="nucleotide sequence ID" value="NZ_JBBMFD010000029.1"/>
</dbReference>
<gene>
    <name evidence="1" type="ORF">WMO26_12055</name>
</gene>
<protein>
    <submittedName>
        <fullName evidence="1">SLOG family protein</fullName>
    </submittedName>
</protein>